<accession>Q2SGS0</accession>
<dbReference type="GO" id="GO:0047617">
    <property type="term" value="F:fatty acyl-CoA hydrolase activity"/>
    <property type="evidence" value="ECO:0007669"/>
    <property type="project" value="TreeGrafter"/>
</dbReference>
<dbReference type="eggNOG" id="COG0824">
    <property type="taxonomic scope" value="Bacteria"/>
</dbReference>
<organism evidence="3 4">
    <name type="scientific">Hahella chejuensis (strain KCTC 2396)</name>
    <dbReference type="NCBI Taxonomy" id="349521"/>
    <lineage>
        <taxon>Bacteria</taxon>
        <taxon>Pseudomonadati</taxon>
        <taxon>Pseudomonadota</taxon>
        <taxon>Gammaproteobacteria</taxon>
        <taxon>Oceanospirillales</taxon>
        <taxon>Hahellaceae</taxon>
        <taxon>Hahella</taxon>
    </lineage>
</organism>
<evidence type="ECO:0000256" key="2">
    <source>
        <dbReference type="SAM" id="MobiDB-lite"/>
    </source>
</evidence>
<dbReference type="CDD" id="cd00586">
    <property type="entry name" value="4HBT"/>
    <property type="match status" value="1"/>
</dbReference>
<evidence type="ECO:0000256" key="1">
    <source>
        <dbReference type="ARBA" id="ARBA00022801"/>
    </source>
</evidence>
<sequence length="135" mass="15090">MSFTTKRTILFGDCDPAGIVYTPRVSYFVIEAVHEFLTHKLGAPGIREILDMGILPPARAFSMEFLAPMAWDETISIEVRCKELTTTSFSFFVEARNHANEVTFRSTLTQVAVSPETKRPVPLPPRLRGALSAPY</sequence>
<dbReference type="STRING" id="349521.HCH_03404"/>
<evidence type="ECO:0000313" key="3">
    <source>
        <dbReference type="EMBL" id="ABC30154.1"/>
    </source>
</evidence>
<keyword evidence="4" id="KW-1185">Reference proteome</keyword>
<dbReference type="InterPro" id="IPR029069">
    <property type="entry name" value="HotDog_dom_sf"/>
</dbReference>
<name>Q2SGS0_HAHCH</name>
<feature type="region of interest" description="Disordered" evidence="2">
    <location>
        <begin position="116"/>
        <end position="135"/>
    </location>
</feature>
<dbReference type="PANTHER" id="PTHR31793:SF37">
    <property type="entry name" value="ACYL-COA THIOESTER HYDROLASE YBGC"/>
    <property type="match status" value="1"/>
</dbReference>
<keyword evidence="1" id="KW-0378">Hydrolase</keyword>
<dbReference type="Gene3D" id="3.10.129.10">
    <property type="entry name" value="Hotdog Thioesterase"/>
    <property type="match status" value="1"/>
</dbReference>
<evidence type="ECO:0000313" key="4">
    <source>
        <dbReference type="Proteomes" id="UP000000238"/>
    </source>
</evidence>
<gene>
    <name evidence="3" type="ordered locus">HCH_03404</name>
</gene>
<dbReference type="PANTHER" id="PTHR31793">
    <property type="entry name" value="4-HYDROXYBENZOYL-COA THIOESTERASE FAMILY MEMBER"/>
    <property type="match status" value="1"/>
</dbReference>
<dbReference type="EMBL" id="CP000155">
    <property type="protein sequence ID" value="ABC30154.1"/>
    <property type="molecule type" value="Genomic_DNA"/>
</dbReference>
<protein>
    <submittedName>
        <fullName evidence="3">Predicted thioesterase</fullName>
    </submittedName>
</protein>
<dbReference type="OrthoDB" id="21822at2"/>
<dbReference type="AlphaFoldDB" id="Q2SGS0"/>
<dbReference type="KEGG" id="hch:HCH_03404"/>
<dbReference type="RefSeq" id="WP_011397222.1">
    <property type="nucleotide sequence ID" value="NC_007645.1"/>
</dbReference>
<dbReference type="SUPFAM" id="SSF54637">
    <property type="entry name" value="Thioesterase/thiol ester dehydrase-isomerase"/>
    <property type="match status" value="1"/>
</dbReference>
<dbReference type="Pfam" id="PF13279">
    <property type="entry name" value="4HBT_2"/>
    <property type="match status" value="1"/>
</dbReference>
<dbReference type="InterPro" id="IPR050563">
    <property type="entry name" value="4-hydroxybenzoyl-CoA_TE"/>
</dbReference>
<reference evidence="3 4" key="1">
    <citation type="journal article" date="2005" name="Nucleic Acids Res.">
        <title>Genomic blueprint of Hahella chejuensis, a marine microbe producing an algicidal agent.</title>
        <authorList>
            <person name="Jeong H."/>
            <person name="Yim J.H."/>
            <person name="Lee C."/>
            <person name="Choi S.-H."/>
            <person name="Park Y.K."/>
            <person name="Yoon S.H."/>
            <person name="Hur C.-G."/>
            <person name="Kang H.-Y."/>
            <person name="Kim D."/>
            <person name="Lee H.H."/>
            <person name="Park K.H."/>
            <person name="Park S.-H."/>
            <person name="Park H.-S."/>
            <person name="Lee H.K."/>
            <person name="Oh T.K."/>
            <person name="Kim J.F."/>
        </authorList>
    </citation>
    <scope>NUCLEOTIDE SEQUENCE [LARGE SCALE GENOMIC DNA]</scope>
    <source>
        <strain evidence="3 4">KCTC 2396</strain>
    </source>
</reference>
<dbReference type="HOGENOM" id="CLU_101141_5_2_6"/>
<dbReference type="Proteomes" id="UP000000238">
    <property type="component" value="Chromosome"/>
</dbReference>
<proteinExistence type="predicted"/>